<comment type="caution">
    <text evidence="1">The sequence shown here is derived from an EMBL/GenBank/DDBJ whole genome shotgun (WGS) entry which is preliminary data.</text>
</comment>
<keyword evidence="2" id="KW-1185">Reference proteome</keyword>
<protein>
    <recommendedName>
        <fullName evidence="3">Restriction endonuclease type IV Mrr domain-containing protein</fullName>
    </recommendedName>
</protein>
<dbReference type="Proteomes" id="UP000655044">
    <property type="component" value="Unassembled WGS sequence"/>
</dbReference>
<evidence type="ECO:0000313" key="2">
    <source>
        <dbReference type="Proteomes" id="UP000655044"/>
    </source>
</evidence>
<proteinExistence type="predicted"/>
<dbReference type="EMBL" id="BOOI01000070">
    <property type="protein sequence ID" value="GIH87963.1"/>
    <property type="molecule type" value="Genomic_DNA"/>
</dbReference>
<dbReference type="AlphaFoldDB" id="A0A8J3WG21"/>
<organism evidence="1 2">
    <name type="scientific">Planobispora rosea</name>
    <dbReference type="NCBI Taxonomy" id="35762"/>
    <lineage>
        <taxon>Bacteria</taxon>
        <taxon>Bacillati</taxon>
        <taxon>Actinomycetota</taxon>
        <taxon>Actinomycetes</taxon>
        <taxon>Streptosporangiales</taxon>
        <taxon>Streptosporangiaceae</taxon>
        <taxon>Planobispora</taxon>
    </lineage>
</organism>
<evidence type="ECO:0008006" key="3">
    <source>
        <dbReference type="Google" id="ProtNLM"/>
    </source>
</evidence>
<evidence type="ECO:0000313" key="1">
    <source>
        <dbReference type="EMBL" id="GIH87963.1"/>
    </source>
</evidence>
<reference evidence="1" key="1">
    <citation type="submission" date="2021-01" db="EMBL/GenBank/DDBJ databases">
        <title>Whole genome shotgun sequence of Planobispora rosea NBRC 15558.</title>
        <authorList>
            <person name="Komaki H."/>
            <person name="Tamura T."/>
        </authorList>
    </citation>
    <scope>NUCLEOTIDE SEQUENCE</scope>
    <source>
        <strain evidence="1">NBRC 15558</strain>
    </source>
</reference>
<gene>
    <name evidence="1" type="ORF">Pro02_63710</name>
</gene>
<name>A0A8J3WG21_PLARO</name>
<sequence length="578" mass="63333">MRHALLVAMTPVPWDADLDGDLIERFVAALLLLENPHGNRITPAGGDQGVDIQIEHPDGGFDIYQVKRYTRPLDGKQRKAVEDSWKTFLTEMLPVRRVRSWTLVTPLNPSNKRLDWFNGLTAGQSFPAYWMDRAGLDGKAANNPRLVDYFFGNGAVRLQELLTQAMYGGSRIEPGLGSQGLLEAVVSRHTALAAALNEVDPLYTYTIEVRSGRLRDLPWDNADVYSHPTAALIEYKELNENTYVVLWTLPRCAESAYLRPITTSVVFELDQGSGELQAVHDFLHYGAPLRDVPATVTAVEGPPGLTPGTGAGRIHIMIPPGAAEALPELEVRLLDPDGTPLGQLDVVDIRYAQGAQGEGQWLFVRDPGGVVDFEFLMNGPEGSRLRMQRHPPAGKTPAQVLPAVRLVSSFVPGAGITLAVRDGQPIFPTWRLGEIDGASAWGPRLIEVLEALRTLQRHTAQRIVVPEHIDASELSKLLLFHRLLNGERITTSWERLPIPADARAQVREGSQEVRLWAARVMSVRLGGQEIVLDRAMHVLYQDARLGEPEGDQIAVIPGPNATATATAGPLVLPAPAVE</sequence>
<accession>A0A8J3WG21</accession>